<feature type="domain" description="NTF2" evidence="5">
    <location>
        <begin position="93"/>
        <end position="214"/>
    </location>
</feature>
<dbReference type="AlphaFoldDB" id="A0A0G4IGY9"/>
<dbReference type="PROSITE" id="PS50102">
    <property type="entry name" value="RRM"/>
    <property type="match status" value="1"/>
</dbReference>
<feature type="compositionally biased region" description="Polar residues" evidence="3">
    <location>
        <begin position="515"/>
        <end position="524"/>
    </location>
</feature>
<feature type="compositionally biased region" description="Low complexity" evidence="3">
    <location>
        <begin position="353"/>
        <end position="391"/>
    </location>
</feature>
<evidence type="ECO:0000313" key="6">
    <source>
        <dbReference type="EMBL" id="CEO94481.1"/>
    </source>
</evidence>
<gene>
    <name evidence="6" type="ORF">PBRA_000266</name>
    <name evidence="7" type="ORF">PLBR_LOCUS4041</name>
</gene>
<dbReference type="InterPro" id="IPR000504">
    <property type="entry name" value="RRM_dom"/>
</dbReference>
<evidence type="ECO:0000313" key="8">
    <source>
        <dbReference type="Proteomes" id="UP000039324"/>
    </source>
</evidence>
<dbReference type="InterPro" id="IPR039539">
    <property type="entry name" value="Ras_GTPase_bind_prot"/>
</dbReference>
<dbReference type="GO" id="GO:0003729">
    <property type="term" value="F:mRNA binding"/>
    <property type="evidence" value="ECO:0007669"/>
    <property type="project" value="TreeGrafter"/>
</dbReference>
<dbReference type="PANTHER" id="PTHR10693:SF20">
    <property type="entry name" value="AT27578P"/>
    <property type="match status" value="1"/>
</dbReference>
<dbReference type="Pfam" id="PF00076">
    <property type="entry name" value="RRM_1"/>
    <property type="match status" value="1"/>
</dbReference>
<dbReference type="SUPFAM" id="SSF54427">
    <property type="entry name" value="NTF2-like"/>
    <property type="match status" value="1"/>
</dbReference>
<feature type="compositionally biased region" description="Acidic residues" evidence="3">
    <location>
        <begin position="272"/>
        <end position="285"/>
    </location>
</feature>
<dbReference type="InterPro" id="IPR035979">
    <property type="entry name" value="RBD_domain_sf"/>
</dbReference>
<geneLocation type="mitochondrion" evidence="7"/>
<reference evidence="7 9" key="2">
    <citation type="submission" date="2018-03" db="EMBL/GenBank/DDBJ databases">
        <authorList>
            <person name="Fogelqvist J."/>
        </authorList>
    </citation>
    <scope>NUCLEOTIDE SEQUENCE [LARGE SCALE GENOMIC DNA]</scope>
</reference>
<dbReference type="Gene3D" id="3.30.70.330">
    <property type="match status" value="1"/>
</dbReference>
<feature type="compositionally biased region" description="Acidic residues" evidence="3">
    <location>
        <begin position="296"/>
        <end position="311"/>
    </location>
</feature>
<dbReference type="CDD" id="cd00780">
    <property type="entry name" value="NTF2"/>
    <property type="match status" value="1"/>
</dbReference>
<feature type="domain" description="RRM" evidence="4">
    <location>
        <begin position="411"/>
        <end position="482"/>
    </location>
</feature>
<dbReference type="InterPro" id="IPR018222">
    <property type="entry name" value="Nuclear_transport_factor_2_euk"/>
</dbReference>
<dbReference type="OMA" id="RPRGNAY"/>
<evidence type="ECO:0000256" key="1">
    <source>
        <dbReference type="ARBA" id="ARBA00022884"/>
    </source>
</evidence>
<reference evidence="6 8" key="1">
    <citation type="submission" date="2015-02" db="EMBL/GenBank/DDBJ databases">
        <authorList>
            <person name="Chooi Y.-H."/>
        </authorList>
    </citation>
    <scope>NUCLEOTIDE SEQUENCE [LARGE SCALE GENOMIC DNA]</scope>
    <source>
        <strain evidence="6">E3</strain>
    </source>
</reference>
<dbReference type="CDD" id="cd00590">
    <property type="entry name" value="RRM_SF"/>
    <property type="match status" value="1"/>
</dbReference>
<dbReference type="PROSITE" id="PS50177">
    <property type="entry name" value="NTF2_DOMAIN"/>
    <property type="match status" value="1"/>
</dbReference>
<evidence type="ECO:0000259" key="5">
    <source>
        <dbReference type="PROSITE" id="PS50177"/>
    </source>
</evidence>
<dbReference type="InterPro" id="IPR002075">
    <property type="entry name" value="NTF2_dom"/>
</dbReference>
<evidence type="ECO:0000256" key="2">
    <source>
        <dbReference type="PROSITE-ProRule" id="PRU00176"/>
    </source>
</evidence>
<feature type="compositionally biased region" description="Gly residues" evidence="3">
    <location>
        <begin position="486"/>
        <end position="500"/>
    </location>
</feature>
<dbReference type="Proteomes" id="UP000039324">
    <property type="component" value="Unassembled WGS sequence"/>
</dbReference>
<dbReference type="Gene3D" id="3.10.450.50">
    <property type="match status" value="1"/>
</dbReference>
<name>A0A0G4IGY9_PLABS</name>
<protein>
    <recommendedName>
        <fullName evidence="10">NTF2 domain-containing protein</fullName>
    </recommendedName>
</protein>
<evidence type="ECO:0000313" key="9">
    <source>
        <dbReference type="Proteomes" id="UP000290189"/>
    </source>
</evidence>
<feature type="region of interest" description="Disordered" evidence="3">
    <location>
        <begin position="480"/>
        <end position="537"/>
    </location>
</feature>
<evidence type="ECO:0000259" key="4">
    <source>
        <dbReference type="PROSITE" id="PS50102"/>
    </source>
</evidence>
<dbReference type="STRING" id="37360.A0A0G4IGY9"/>
<feature type="compositionally biased region" description="Low complexity" evidence="3">
    <location>
        <begin position="253"/>
        <end position="271"/>
    </location>
</feature>
<proteinExistence type="predicted"/>
<organism evidence="6 8">
    <name type="scientific">Plasmodiophora brassicae</name>
    <name type="common">Clubroot disease agent</name>
    <dbReference type="NCBI Taxonomy" id="37360"/>
    <lineage>
        <taxon>Eukaryota</taxon>
        <taxon>Sar</taxon>
        <taxon>Rhizaria</taxon>
        <taxon>Endomyxa</taxon>
        <taxon>Phytomyxea</taxon>
        <taxon>Plasmodiophorida</taxon>
        <taxon>Plasmodiophoridae</taxon>
        <taxon>Plasmodiophora</taxon>
    </lineage>
</organism>
<dbReference type="InterPro" id="IPR032710">
    <property type="entry name" value="NTF2-like_dom_sf"/>
</dbReference>
<sequence>MGMVAHVGCTTKSARLVSEIRGRSAADSTDCTRRRGRWTTTAAATTRARERGTGPTDTVVMLDLAAENREGQPAAIPKPTPPAAPAQLSASVIASSFVEQYYMTLGNAPQNVHRFYGIDSRFARLEQGTALPIDQDHNVVGQVQIHEKIRELQYQNCKVLIDTIDFQESLDGSILVLVTGLFSNQGETPRPFCQSVVLARQERGFYVRNDLLRYTGSGPRTETPPVTPVAPGTSIPQPNPPQEEAPVAPAPPAVAATAAAAEEEPASAPASAEEESEGNEPEVVEADEKAVTEDGPQAEDAEPAPEQEEAEAAVPEAPEVVEEKPVEPAPKPARPSSWASLVRKDLPAPAPSAPTTSVKPAAAPSAPTTSVKPAAARNVAPATEAASTPAPGEQPTQKPFIPAKSPPNLSNHLFVQNLPDGVTQAEVASLFKAYGPIVRVELLPKRPFAFVVFESADGVAKSLQAKSIVLQGRELSVDQRKPRGSFGAGRGFRGGRGGASAPGSRGRGRYVARGTRNSNNSNSKPAPTPAAAEPAQA</sequence>
<dbReference type="SUPFAM" id="SSF54928">
    <property type="entry name" value="RNA-binding domain, RBD"/>
    <property type="match status" value="1"/>
</dbReference>
<dbReference type="PANTHER" id="PTHR10693">
    <property type="entry name" value="RAS GTPASE-ACTIVATING PROTEIN-BINDING PROTEIN"/>
    <property type="match status" value="1"/>
</dbReference>
<feature type="region of interest" description="Disordered" evidence="3">
    <location>
        <begin position="213"/>
        <end position="407"/>
    </location>
</feature>
<evidence type="ECO:0000256" key="3">
    <source>
        <dbReference type="SAM" id="MobiDB-lite"/>
    </source>
</evidence>
<dbReference type="Proteomes" id="UP000290189">
    <property type="component" value="Unassembled WGS sequence"/>
</dbReference>
<dbReference type="OrthoDB" id="339151at2759"/>
<dbReference type="EMBL" id="OVEO01000006">
    <property type="protein sequence ID" value="SPQ96826.1"/>
    <property type="molecule type" value="Genomic_DNA"/>
</dbReference>
<dbReference type="InterPro" id="IPR012677">
    <property type="entry name" value="Nucleotide-bd_a/b_plait_sf"/>
</dbReference>
<dbReference type="EMBL" id="CDSF01000001">
    <property type="protein sequence ID" value="CEO94481.1"/>
    <property type="molecule type" value="Genomic_DNA"/>
</dbReference>
<accession>A0A0G4IGY9</accession>
<evidence type="ECO:0000313" key="7">
    <source>
        <dbReference type="EMBL" id="SPQ96826.1"/>
    </source>
</evidence>
<keyword evidence="8" id="KW-1185">Reference proteome</keyword>
<keyword evidence="7" id="KW-0496">Mitochondrion</keyword>
<feature type="compositionally biased region" description="Pro residues" evidence="3">
    <location>
        <begin position="237"/>
        <end position="252"/>
    </location>
</feature>
<dbReference type="GO" id="GO:1990904">
    <property type="term" value="C:ribonucleoprotein complex"/>
    <property type="evidence" value="ECO:0007669"/>
    <property type="project" value="TreeGrafter"/>
</dbReference>
<dbReference type="GO" id="GO:0005829">
    <property type="term" value="C:cytosol"/>
    <property type="evidence" value="ECO:0007669"/>
    <property type="project" value="TreeGrafter"/>
</dbReference>
<dbReference type="SMART" id="SM00360">
    <property type="entry name" value="RRM"/>
    <property type="match status" value="1"/>
</dbReference>
<dbReference type="Pfam" id="PF02136">
    <property type="entry name" value="NTF2"/>
    <property type="match status" value="1"/>
</dbReference>
<evidence type="ECO:0008006" key="10">
    <source>
        <dbReference type="Google" id="ProtNLM"/>
    </source>
</evidence>
<keyword evidence="1 2" id="KW-0694">RNA-binding</keyword>